<gene>
    <name evidence="1" type="ORF">LDAN0321_LOCUS19505</name>
</gene>
<dbReference type="AlphaFoldDB" id="A0A7S2LN43"/>
<protein>
    <submittedName>
        <fullName evidence="1">Uncharacterized protein</fullName>
    </submittedName>
</protein>
<reference evidence="1" key="1">
    <citation type="submission" date="2021-01" db="EMBL/GenBank/DDBJ databases">
        <authorList>
            <person name="Corre E."/>
            <person name="Pelletier E."/>
            <person name="Niang G."/>
            <person name="Scheremetjew M."/>
            <person name="Finn R."/>
            <person name="Kale V."/>
            <person name="Holt S."/>
            <person name="Cochrane G."/>
            <person name="Meng A."/>
            <person name="Brown T."/>
            <person name="Cohen L."/>
        </authorList>
    </citation>
    <scope>NUCLEOTIDE SEQUENCE</scope>
    <source>
        <strain evidence="1">B650</strain>
    </source>
</reference>
<accession>A0A7S2LN43</accession>
<dbReference type="EMBL" id="HBGY01031289">
    <property type="protein sequence ID" value="CAD9609603.1"/>
    <property type="molecule type" value="Transcribed_RNA"/>
</dbReference>
<evidence type="ECO:0000313" key="1">
    <source>
        <dbReference type="EMBL" id="CAD9609603.1"/>
    </source>
</evidence>
<organism evidence="1">
    <name type="scientific">Leptocylindrus danicus</name>
    <dbReference type="NCBI Taxonomy" id="163516"/>
    <lineage>
        <taxon>Eukaryota</taxon>
        <taxon>Sar</taxon>
        <taxon>Stramenopiles</taxon>
        <taxon>Ochrophyta</taxon>
        <taxon>Bacillariophyta</taxon>
        <taxon>Coscinodiscophyceae</taxon>
        <taxon>Chaetocerotophycidae</taxon>
        <taxon>Leptocylindrales</taxon>
        <taxon>Leptocylindraceae</taxon>
        <taxon>Leptocylindrus</taxon>
    </lineage>
</organism>
<sequence length="130" mass="14131">MLQAQASPTSTPKVCFSICIKTPMSFKGNSKAVMFSLRCIKKDLIASSSSSFKKYPWSNPDISGVSYLRALRTSSSSPASLLTIVTPTGSFFPSSYIEAILRLNPTCKPFDFRAYSSLPALLALLIAILH</sequence>
<proteinExistence type="predicted"/>
<name>A0A7S2LN43_9STRA</name>